<keyword evidence="1" id="KW-0472">Membrane</keyword>
<dbReference type="Proteomes" id="UP000092884">
    <property type="component" value="Chromosome"/>
</dbReference>
<evidence type="ECO:0000313" key="2">
    <source>
        <dbReference type="EMBL" id="ANV98439.1"/>
    </source>
</evidence>
<proteinExistence type="predicted"/>
<reference evidence="3" key="1">
    <citation type="submission" date="2016-07" db="EMBL/GenBank/DDBJ databases">
        <authorList>
            <person name="Florea S."/>
            <person name="Webb J.S."/>
            <person name="Jaromczyk J."/>
            <person name="Schardl C.L."/>
        </authorList>
    </citation>
    <scope>NUCLEOTIDE SEQUENCE [LARGE SCALE GENOMIC DNA]</scope>
    <source>
        <strain evidence="3">MIT 01-6242</strain>
    </source>
</reference>
<dbReference type="STRING" id="222136.BBW65_06355"/>
<name>A0A1B1U6Q3_9HELI</name>
<protein>
    <submittedName>
        <fullName evidence="2">Uncharacterized protein</fullName>
    </submittedName>
</protein>
<keyword evidence="3" id="KW-1185">Reference proteome</keyword>
<dbReference type="KEGG" id="het:BBW65_06355"/>
<keyword evidence="1" id="KW-0812">Transmembrane</keyword>
<sequence>MNLSFFITLYLALAICAIPILLIGYLITPELKKRPPKIKTPKRLLKDIRKSQKTFASALKTFQTHYISSSSCDEDLWLKMIEDIFASKWLQEEESNALKEKLISQNPEKDRQIEQLINSERRNK</sequence>
<accession>A0A1B1U6Q3</accession>
<dbReference type="AlphaFoldDB" id="A0A1B1U6Q3"/>
<organism evidence="2 3">
    <name type="scientific">Helicobacter enhydrae</name>
    <dbReference type="NCBI Taxonomy" id="222136"/>
    <lineage>
        <taxon>Bacteria</taxon>
        <taxon>Pseudomonadati</taxon>
        <taxon>Campylobacterota</taxon>
        <taxon>Epsilonproteobacteria</taxon>
        <taxon>Campylobacterales</taxon>
        <taxon>Helicobacteraceae</taxon>
        <taxon>Helicobacter</taxon>
    </lineage>
</organism>
<evidence type="ECO:0000256" key="1">
    <source>
        <dbReference type="SAM" id="Phobius"/>
    </source>
</evidence>
<keyword evidence="1" id="KW-1133">Transmembrane helix</keyword>
<evidence type="ECO:0000313" key="3">
    <source>
        <dbReference type="Proteomes" id="UP000092884"/>
    </source>
</evidence>
<dbReference type="EMBL" id="CP016503">
    <property type="protein sequence ID" value="ANV98439.1"/>
    <property type="molecule type" value="Genomic_DNA"/>
</dbReference>
<gene>
    <name evidence="2" type="ORF">BBW65_06355</name>
</gene>
<dbReference type="RefSeq" id="WP_066341184.1">
    <property type="nucleotide sequence ID" value="NZ_CP016503.1"/>
</dbReference>
<feature type="transmembrane region" description="Helical" evidence="1">
    <location>
        <begin position="6"/>
        <end position="27"/>
    </location>
</feature>